<dbReference type="Proteomes" id="UP000465778">
    <property type="component" value="Unassembled WGS sequence"/>
</dbReference>
<evidence type="ECO:0000313" key="2">
    <source>
        <dbReference type="Proteomes" id="UP000465778"/>
    </source>
</evidence>
<sequence length="46" mass="4919">MGLFLIALMQILSGKMVRIFLPCGAYSASLSNASKTAPGELQTKYP</sequence>
<accession>A0A800N965</accession>
<organism evidence="1 2">
    <name type="scientific">Cytobacillus firmus</name>
    <name type="common">Bacillus firmus</name>
    <dbReference type="NCBI Taxonomy" id="1399"/>
    <lineage>
        <taxon>Bacteria</taxon>
        <taxon>Bacillati</taxon>
        <taxon>Bacillota</taxon>
        <taxon>Bacilli</taxon>
        <taxon>Bacillales</taxon>
        <taxon>Bacillaceae</taxon>
        <taxon>Cytobacillus</taxon>
    </lineage>
</organism>
<proteinExistence type="predicted"/>
<comment type="caution">
    <text evidence="1">The sequence shown here is derived from an EMBL/GenBank/DDBJ whole genome shotgun (WGS) entry which is preliminary data.</text>
</comment>
<gene>
    <name evidence="1" type="ORF">KIS1582_3964</name>
</gene>
<reference evidence="1 2" key="1">
    <citation type="journal article" date="2020" name="G3 (Bethesda)">
        <title>Whole Genome Sequencing and Comparative Genomics of Two Nematicidal Bacillus Strains Reveals a Wide Range of Possible Virulence Factors.</title>
        <authorList>
            <person name="Susic N."/>
            <person name="Janezic S."/>
            <person name="Rupnik M."/>
            <person name="Geric Stare B."/>
        </authorList>
    </citation>
    <scope>NUCLEOTIDE SEQUENCE [LARGE SCALE GENOMIC DNA]</scope>
    <source>
        <strain evidence="1 2">I-1582</strain>
    </source>
</reference>
<evidence type="ECO:0000313" key="1">
    <source>
        <dbReference type="EMBL" id="KAF0822249.1"/>
    </source>
</evidence>
<protein>
    <submittedName>
        <fullName evidence="1">Uncharacterized protein</fullName>
    </submittedName>
</protein>
<dbReference type="AlphaFoldDB" id="A0A800N965"/>
<name>A0A800N965_CYTFI</name>
<dbReference type="EMBL" id="VDEM01000063">
    <property type="protein sequence ID" value="KAF0822249.1"/>
    <property type="molecule type" value="Genomic_DNA"/>
</dbReference>